<organism evidence="3 4">
    <name type="scientific">Orchesella dallaii</name>
    <dbReference type="NCBI Taxonomy" id="48710"/>
    <lineage>
        <taxon>Eukaryota</taxon>
        <taxon>Metazoa</taxon>
        <taxon>Ecdysozoa</taxon>
        <taxon>Arthropoda</taxon>
        <taxon>Hexapoda</taxon>
        <taxon>Collembola</taxon>
        <taxon>Entomobryomorpha</taxon>
        <taxon>Entomobryoidea</taxon>
        <taxon>Orchesellidae</taxon>
        <taxon>Orchesellinae</taxon>
        <taxon>Orchesella</taxon>
    </lineage>
</organism>
<evidence type="ECO:0000313" key="4">
    <source>
        <dbReference type="Proteomes" id="UP001642540"/>
    </source>
</evidence>
<proteinExistence type="predicted"/>
<protein>
    <submittedName>
        <fullName evidence="3">Uncharacterized protein</fullName>
    </submittedName>
</protein>
<comment type="caution">
    <text evidence="3">The sequence shown here is derived from an EMBL/GenBank/DDBJ whole genome shotgun (WGS) entry which is preliminary data.</text>
</comment>
<gene>
    <name evidence="3" type="ORF">ODALV1_LOCUS21650</name>
</gene>
<feature type="transmembrane region" description="Helical" evidence="2">
    <location>
        <begin position="195"/>
        <end position="215"/>
    </location>
</feature>
<reference evidence="3 4" key="1">
    <citation type="submission" date="2024-08" db="EMBL/GenBank/DDBJ databases">
        <authorList>
            <person name="Cucini C."/>
            <person name="Frati F."/>
        </authorList>
    </citation>
    <scope>NUCLEOTIDE SEQUENCE [LARGE SCALE GENOMIC DNA]</scope>
</reference>
<keyword evidence="4" id="KW-1185">Reference proteome</keyword>
<dbReference type="Proteomes" id="UP001642540">
    <property type="component" value="Unassembled WGS sequence"/>
</dbReference>
<sequence length="221" mass="25351">MNKNTKKAEKGNAASLKSVPTQSLPSFSSMSVIDFSKIKKDDESDVELMHDDEVETDLLEVDEAPSREILTGLDEPDIEIEYPLLTETHPPGGIPVQCENELMFQYKWYKSLRCWFLVSDNWVVQSGIVRGYLGLYHERFLHLLSFPYIIHPFSNFYCAWNSTICFLLAVSLIVEPYIISFQCFDFVSSINKTCNLTMSVLLMLDMALTFIVGRADPKYYI</sequence>
<accession>A0ABP1RGC1</accession>
<evidence type="ECO:0000313" key="3">
    <source>
        <dbReference type="EMBL" id="CAL8126998.1"/>
    </source>
</evidence>
<keyword evidence="2" id="KW-0812">Transmembrane</keyword>
<feature type="compositionally biased region" description="Basic and acidic residues" evidence="1">
    <location>
        <begin position="1"/>
        <end position="10"/>
    </location>
</feature>
<keyword evidence="2" id="KW-0472">Membrane</keyword>
<evidence type="ECO:0000256" key="2">
    <source>
        <dbReference type="SAM" id="Phobius"/>
    </source>
</evidence>
<evidence type="ECO:0000256" key="1">
    <source>
        <dbReference type="SAM" id="MobiDB-lite"/>
    </source>
</evidence>
<keyword evidence="2" id="KW-1133">Transmembrane helix</keyword>
<name>A0ABP1RGC1_9HEXA</name>
<feature type="region of interest" description="Disordered" evidence="1">
    <location>
        <begin position="1"/>
        <end position="26"/>
    </location>
</feature>
<dbReference type="EMBL" id="CAXLJM020000072">
    <property type="protein sequence ID" value="CAL8126998.1"/>
    <property type="molecule type" value="Genomic_DNA"/>
</dbReference>
<feature type="transmembrane region" description="Helical" evidence="2">
    <location>
        <begin position="153"/>
        <end position="174"/>
    </location>
</feature>